<accession>A0A6C2UJS5</accession>
<evidence type="ECO:0000256" key="5">
    <source>
        <dbReference type="PROSITE-ProRule" id="PRU01248"/>
    </source>
</evidence>
<organism evidence="8 9">
    <name type="scientific">Pontiella sulfatireligans</name>
    <dbReference type="NCBI Taxonomy" id="2750658"/>
    <lineage>
        <taxon>Bacteria</taxon>
        <taxon>Pseudomonadati</taxon>
        <taxon>Kiritimatiellota</taxon>
        <taxon>Kiritimatiellia</taxon>
        <taxon>Kiritimatiellales</taxon>
        <taxon>Pontiellaceae</taxon>
        <taxon>Pontiella</taxon>
    </lineage>
</organism>
<gene>
    <name evidence="8" type="primary">xerC_1</name>
    <name evidence="8" type="ORF">SCARR_01623</name>
</gene>
<dbReference type="InterPro" id="IPR050090">
    <property type="entry name" value="Tyrosine_recombinase_XerCD"/>
</dbReference>
<evidence type="ECO:0000259" key="7">
    <source>
        <dbReference type="PROSITE" id="PS51900"/>
    </source>
</evidence>
<dbReference type="Pfam" id="PF02899">
    <property type="entry name" value="Phage_int_SAM_1"/>
    <property type="match status" value="1"/>
</dbReference>
<keyword evidence="2" id="KW-0229">DNA integration</keyword>
<dbReference type="InterPro" id="IPR013762">
    <property type="entry name" value="Integrase-like_cat_sf"/>
</dbReference>
<dbReference type="PANTHER" id="PTHR30349">
    <property type="entry name" value="PHAGE INTEGRASE-RELATED"/>
    <property type="match status" value="1"/>
</dbReference>
<dbReference type="AlphaFoldDB" id="A0A6C2UJS5"/>
<dbReference type="InterPro" id="IPR044068">
    <property type="entry name" value="CB"/>
</dbReference>
<evidence type="ECO:0000259" key="6">
    <source>
        <dbReference type="PROSITE" id="PS51898"/>
    </source>
</evidence>
<evidence type="ECO:0000256" key="3">
    <source>
        <dbReference type="ARBA" id="ARBA00023125"/>
    </source>
</evidence>
<evidence type="ECO:0000313" key="8">
    <source>
        <dbReference type="EMBL" id="VGO19564.1"/>
    </source>
</evidence>
<dbReference type="SUPFAM" id="SSF56349">
    <property type="entry name" value="DNA breaking-rejoining enzymes"/>
    <property type="match status" value="1"/>
</dbReference>
<dbReference type="PANTHER" id="PTHR30349:SF41">
    <property type="entry name" value="INTEGRASE_RECOMBINASE PROTEIN MJ0367-RELATED"/>
    <property type="match status" value="1"/>
</dbReference>
<dbReference type="InterPro" id="IPR002104">
    <property type="entry name" value="Integrase_catalytic"/>
</dbReference>
<comment type="similarity">
    <text evidence="1">Belongs to the 'phage' integrase family.</text>
</comment>
<dbReference type="InterPro" id="IPR010998">
    <property type="entry name" value="Integrase_recombinase_N"/>
</dbReference>
<dbReference type="Gene3D" id="1.10.150.130">
    <property type="match status" value="1"/>
</dbReference>
<dbReference type="GO" id="GO:0003677">
    <property type="term" value="F:DNA binding"/>
    <property type="evidence" value="ECO:0007669"/>
    <property type="project" value="UniProtKB-UniRule"/>
</dbReference>
<dbReference type="GO" id="GO:0015074">
    <property type="term" value="P:DNA integration"/>
    <property type="evidence" value="ECO:0007669"/>
    <property type="project" value="UniProtKB-KW"/>
</dbReference>
<dbReference type="Pfam" id="PF00589">
    <property type="entry name" value="Phage_integrase"/>
    <property type="match status" value="1"/>
</dbReference>
<dbReference type="InterPro" id="IPR004107">
    <property type="entry name" value="Integrase_SAM-like_N"/>
</dbReference>
<feature type="domain" description="Tyr recombinase" evidence="6">
    <location>
        <begin position="124"/>
        <end position="309"/>
    </location>
</feature>
<evidence type="ECO:0000256" key="1">
    <source>
        <dbReference type="ARBA" id="ARBA00008857"/>
    </source>
</evidence>
<evidence type="ECO:0000313" key="9">
    <source>
        <dbReference type="Proteomes" id="UP000346198"/>
    </source>
</evidence>
<dbReference type="PROSITE" id="PS51898">
    <property type="entry name" value="TYR_RECOMBINASE"/>
    <property type="match status" value="1"/>
</dbReference>
<sequence length="334" mass="38320">MKVVHEAKFAELLQNFFTKRLIQQRNVSACTVASYRDTFRLLLHFLNDAFGKQPSQISLEDLRAPVIEAFLHYLEIERGNSIRTRNNRFAAIRTFLVYAAAQEPCYLSTIQQVLAMPMKRFDRPRIEYLSRDEIAAIIEAADGSTWSGRRDQVMFSTLYNTGARVSEIVAATVKDVSLEVCSSIQLHGKGRKDRSIPLWKDTARQLRRWIKETDAQGNYPLFPNCSGAHLTRSGVEYRLRRLVATASSSFPSLKNRKISPHTIRHTTAMHLLQSDVDITVIALWLGHESTAITHMYVEADIKMKERALAKVQEPKTRRSRYKPTDKLLHFLETL</sequence>
<dbReference type="Proteomes" id="UP000346198">
    <property type="component" value="Unassembled WGS sequence"/>
</dbReference>
<proteinExistence type="inferred from homology"/>
<keyword evidence="3 5" id="KW-0238">DNA-binding</keyword>
<protein>
    <submittedName>
        <fullName evidence="8">Tyrosine recombinase XerC</fullName>
    </submittedName>
</protein>
<keyword evidence="9" id="KW-1185">Reference proteome</keyword>
<name>A0A6C2UJS5_9BACT</name>
<dbReference type="RefSeq" id="WP_136060949.1">
    <property type="nucleotide sequence ID" value="NZ_CAAHFH010000001.1"/>
</dbReference>
<reference evidence="8 9" key="1">
    <citation type="submission" date="2019-04" db="EMBL/GenBank/DDBJ databases">
        <authorList>
            <person name="Van Vliet M D."/>
        </authorList>
    </citation>
    <scope>NUCLEOTIDE SEQUENCE [LARGE SCALE GENOMIC DNA]</scope>
    <source>
        <strain evidence="8 9">F21</strain>
    </source>
</reference>
<dbReference type="InterPro" id="IPR011010">
    <property type="entry name" value="DNA_brk_join_enz"/>
</dbReference>
<evidence type="ECO:0000256" key="4">
    <source>
        <dbReference type="ARBA" id="ARBA00023172"/>
    </source>
</evidence>
<feature type="domain" description="Core-binding (CB)" evidence="7">
    <location>
        <begin position="7"/>
        <end position="100"/>
    </location>
</feature>
<dbReference type="Gene3D" id="1.10.443.10">
    <property type="entry name" value="Intergrase catalytic core"/>
    <property type="match status" value="1"/>
</dbReference>
<dbReference type="GO" id="GO:0006310">
    <property type="term" value="P:DNA recombination"/>
    <property type="evidence" value="ECO:0007669"/>
    <property type="project" value="UniProtKB-KW"/>
</dbReference>
<keyword evidence="4" id="KW-0233">DNA recombination</keyword>
<dbReference type="EMBL" id="CAAHFH010000001">
    <property type="protein sequence ID" value="VGO19564.1"/>
    <property type="molecule type" value="Genomic_DNA"/>
</dbReference>
<dbReference type="PROSITE" id="PS51900">
    <property type="entry name" value="CB"/>
    <property type="match status" value="1"/>
</dbReference>
<evidence type="ECO:0000256" key="2">
    <source>
        <dbReference type="ARBA" id="ARBA00022908"/>
    </source>
</evidence>